<evidence type="ECO:0008006" key="3">
    <source>
        <dbReference type="Google" id="ProtNLM"/>
    </source>
</evidence>
<dbReference type="AlphaFoldDB" id="A0A4E9DXV9"/>
<reference evidence="2" key="1">
    <citation type="submission" date="2019-04" db="EMBL/GenBank/DDBJ databases">
        <authorList>
            <person name="Melise S."/>
            <person name="Noan J."/>
            <person name="Okalmin O."/>
        </authorList>
    </citation>
    <scope>NUCLEOTIDE SEQUENCE</scope>
    <source>
        <strain evidence="2">FN9</strain>
    </source>
</reference>
<keyword evidence="1" id="KW-0732">Signal</keyword>
<proteinExistence type="predicted"/>
<organism evidence="2">
    <name type="scientific">Gibberella zeae</name>
    <name type="common">Wheat head blight fungus</name>
    <name type="synonym">Fusarium graminearum</name>
    <dbReference type="NCBI Taxonomy" id="5518"/>
    <lineage>
        <taxon>Eukaryota</taxon>
        <taxon>Fungi</taxon>
        <taxon>Dikarya</taxon>
        <taxon>Ascomycota</taxon>
        <taxon>Pezizomycotina</taxon>
        <taxon>Sordariomycetes</taxon>
        <taxon>Hypocreomycetidae</taxon>
        <taxon>Hypocreales</taxon>
        <taxon>Nectriaceae</taxon>
        <taxon>Fusarium</taxon>
    </lineage>
</organism>
<sequence length="468" mass="53917">MWTKNRTALTLCLFTFRNIVLPQYLLSMDQWTNRDDEELRNRCEYREARKVAGLMERLYKIITLNPGLVKHCGSLCYTHTPVNVYNELRTRSEVEEAIARREARREELGSDYDSDDDGEPNLFTYLIIDRQNVQLSHLRNRFPISLRKYRGQSEFQLGNIIFSNLTTFRATGSIDYLALFQQLSTLPSTSALQTLDISKSRSSQYEFSGVDYVEKVEMLQNSQGIVGTAPFTRLLASADMHPDQVAAMVAWPRHLERLAMQTNPKLMTTTSVHEGSLQHILDIPKDSLTHFRIEGDYELGMRGFDLRDFPCLEHLALCNATIFGRDPGRPQDTFPDHYQHILAPHLRSLLWVMPPTQWDAEILSGVLHGMLALMQIMDMVSKERLEHHETRKEPSLERIWLQILKQPLESLAADAQDKFATHLGVFEPNGLTLQHVPLPKRDMRRLGPFPPLNEVWSWDDDGMAAQRA</sequence>
<evidence type="ECO:0000313" key="2">
    <source>
        <dbReference type="EMBL" id="VIO59080.1"/>
    </source>
</evidence>
<protein>
    <recommendedName>
        <fullName evidence="3">F-box domain-containing protein</fullName>
    </recommendedName>
</protein>
<evidence type="ECO:0000256" key="1">
    <source>
        <dbReference type="SAM" id="SignalP"/>
    </source>
</evidence>
<accession>A0A4E9DXV9</accession>
<feature type="chain" id="PRO_5026026686" description="F-box domain-containing protein" evidence="1">
    <location>
        <begin position="23"/>
        <end position="468"/>
    </location>
</feature>
<dbReference type="EMBL" id="CAAKMV010000137">
    <property type="protein sequence ID" value="VIO59080.1"/>
    <property type="molecule type" value="Genomic_DNA"/>
</dbReference>
<name>A0A4E9DXV9_GIBZA</name>
<feature type="signal peptide" evidence="1">
    <location>
        <begin position="1"/>
        <end position="22"/>
    </location>
</feature>
<gene>
    <name evidence="2" type="ORF">FUG_LOCUS331661</name>
</gene>